<reference evidence="2 3" key="1">
    <citation type="submission" date="2020-06" db="EMBL/GenBank/DDBJ databases">
        <title>Transcriptomic and genomic resources for Thalictrum thalictroides and T. hernandezii: Facilitating candidate gene discovery in an emerging model plant lineage.</title>
        <authorList>
            <person name="Arias T."/>
            <person name="Riano-Pachon D.M."/>
            <person name="Di Stilio V.S."/>
        </authorList>
    </citation>
    <scope>NUCLEOTIDE SEQUENCE [LARGE SCALE GENOMIC DNA]</scope>
    <source>
        <strain evidence="3">cv. WT478/WT964</strain>
        <tissue evidence="2">Leaves</tissue>
    </source>
</reference>
<dbReference type="InterPro" id="IPR040256">
    <property type="entry name" value="At4g02000-like"/>
</dbReference>
<protein>
    <recommendedName>
        <fullName evidence="1">DUF4283 domain-containing protein</fullName>
    </recommendedName>
</protein>
<comment type="caution">
    <text evidence="2">The sequence shown here is derived from an EMBL/GenBank/DDBJ whole genome shotgun (WGS) entry which is preliminary data.</text>
</comment>
<dbReference type="InterPro" id="IPR025558">
    <property type="entry name" value="DUF4283"/>
</dbReference>
<gene>
    <name evidence="2" type="ORF">FRX31_032997</name>
</gene>
<dbReference type="PANTHER" id="PTHR31286">
    <property type="entry name" value="GLYCINE-RICH CELL WALL STRUCTURAL PROTEIN 1.8-LIKE"/>
    <property type="match status" value="1"/>
</dbReference>
<feature type="non-terminal residue" evidence="2">
    <location>
        <position position="481"/>
    </location>
</feature>
<evidence type="ECO:0000313" key="2">
    <source>
        <dbReference type="EMBL" id="KAF5177416.1"/>
    </source>
</evidence>
<evidence type="ECO:0000259" key="1">
    <source>
        <dbReference type="Pfam" id="PF14111"/>
    </source>
</evidence>
<dbReference type="AlphaFoldDB" id="A0A7J6UXS1"/>
<accession>A0A7J6UXS1</accession>
<dbReference type="PANTHER" id="PTHR31286:SF180">
    <property type="entry name" value="OS10G0362600 PROTEIN"/>
    <property type="match status" value="1"/>
</dbReference>
<sequence>MGVDGNPVLSSSVQIAQEAVDREIAAVIDSQVAEKFLEEEEVERDITKRKIIASHEKQSADLSKQGPQSTFVWANLFRSDKGESFNVDLYQYEPCYENGVAKCPIDILEKGDKEWKEYIVGFFMGRRLPYPMVKEALKKQWKVKGNYEIATDEDFFYFKFSNDEDKRVVMDQGHVFIAGRIFVLKPWNNSIESQRRQFRSIPLWVNVHGVPKNLWTKEGLSYIGSLLGKPICTDEATIKKTRLTFARICVEVESIASLPVSKKVDISEEEPVTLTFDYPWKPQQCAKCNEFGHTEKRCGELREPTKFRYQAGPQRRGNPRRKDEWRVVIGKKNVAIREGGNFETAEIINADPSSVRNSQGVEITSNDSVVSECRVVERISPTVSPKATFGVTNSNADKTALQNRFNALQTDDEEPNDNQIVDSVVDPDLENDGVLSNDTQDVVLPVEEEISPILATAVEKPMVDENNQQAEEIVPRIAVLG</sequence>
<dbReference type="EMBL" id="JABWDY010041417">
    <property type="protein sequence ID" value="KAF5177416.1"/>
    <property type="molecule type" value="Genomic_DNA"/>
</dbReference>
<dbReference type="OrthoDB" id="1939300at2759"/>
<dbReference type="Pfam" id="PF14111">
    <property type="entry name" value="DUF4283"/>
    <property type="match status" value="1"/>
</dbReference>
<organism evidence="2 3">
    <name type="scientific">Thalictrum thalictroides</name>
    <name type="common">Rue-anemone</name>
    <name type="synonym">Anemone thalictroides</name>
    <dbReference type="NCBI Taxonomy" id="46969"/>
    <lineage>
        <taxon>Eukaryota</taxon>
        <taxon>Viridiplantae</taxon>
        <taxon>Streptophyta</taxon>
        <taxon>Embryophyta</taxon>
        <taxon>Tracheophyta</taxon>
        <taxon>Spermatophyta</taxon>
        <taxon>Magnoliopsida</taxon>
        <taxon>Ranunculales</taxon>
        <taxon>Ranunculaceae</taxon>
        <taxon>Thalictroideae</taxon>
        <taxon>Thalictrum</taxon>
    </lineage>
</organism>
<name>A0A7J6UXS1_THATH</name>
<evidence type="ECO:0000313" key="3">
    <source>
        <dbReference type="Proteomes" id="UP000554482"/>
    </source>
</evidence>
<keyword evidence="3" id="KW-1185">Reference proteome</keyword>
<dbReference type="Proteomes" id="UP000554482">
    <property type="component" value="Unassembled WGS sequence"/>
</dbReference>
<feature type="domain" description="DUF4283" evidence="1">
    <location>
        <begin position="113"/>
        <end position="191"/>
    </location>
</feature>
<proteinExistence type="predicted"/>